<dbReference type="KEGG" id="hnv:DDQ68_00870"/>
<keyword evidence="3" id="KW-0732">Signal</keyword>
<dbReference type="InterPro" id="IPR001661">
    <property type="entry name" value="Glyco_hydro_37"/>
</dbReference>
<evidence type="ECO:0000256" key="2">
    <source>
        <dbReference type="ARBA" id="ARBA00023295"/>
    </source>
</evidence>
<protein>
    <submittedName>
        <fullName evidence="4">Trehalase</fullName>
    </submittedName>
</protein>
<evidence type="ECO:0000256" key="3">
    <source>
        <dbReference type="SAM" id="SignalP"/>
    </source>
</evidence>
<dbReference type="PRINTS" id="PR00744">
    <property type="entry name" value="GLHYDRLASE37"/>
</dbReference>
<dbReference type="EMBL" id="CP029145">
    <property type="protein sequence ID" value="AWM31464.1"/>
    <property type="molecule type" value="Genomic_DNA"/>
</dbReference>
<dbReference type="NCBIfam" id="NF009773">
    <property type="entry name" value="PRK13270.1"/>
    <property type="match status" value="1"/>
</dbReference>
<keyword evidence="2" id="KW-0326">Glycosidase</keyword>
<dbReference type="SUPFAM" id="SSF48208">
    <property type="entry name" value="Six-hairpin glycosidases"/>
    <property type="match status" value="1"/>
</dbReference>
<evidence type="ECO:0000256" key="1">
    <source>
        <dbReference type="ARBA" id="ARBA00022801"/>
    </source>
</evidence>
<organism evidence="4 5">
    <name type="scientific">Hymenobacter nivis</name>
    <dbReference type="NCBI Taxonomy" id="1850093"/>
    <lineage>
        <taxon>Bacteria</taxon>
        <taxon>Pseudomonadati</taxon>
        <taxon>Bacteroidota</taxon>
        <taxon>Cytophagia</taxon>
        <taxon>Cytophagales</taxon>
        <taxon>Hymenobacteraceae</taxon>
        <taxon>Hymenobacter</taxon>
    </lineage>
</organism>
<dbReference type="RefSeq" id="WP_109652057.1">
    <property type="nucleotide sequence ID" value="NZ_CP029145.1"/>
</dbReference>
<dbReference type="Gene3D" id="1.50.10.10">
    <property type="match status" value="1"/>
</dbReference>
<feature type="signal peptide" evidence="3">
    <location>
        <begin position="1"/>
        <end position="19"/>
    </location>
</feature>
<dbReference type="InterPro" id="IPR012341">
    <property type="entry name" value="6hp_glycosidase-like_sf"/>
</dbReference>
<evidence type="ECO:0000313" key="5">
    <source>
        <dbReference type="Proteomes" id="UP000245999"/>
    </source>
</evidence>
<proteinExistence type="predicted"/>
<dbReference type="PROSITE" id="PS00927">
    <property type="entry name" value="TREHALASE_1"/>
    <property type="match status" value="1"/>
</dbReference>
<dbReference type="PANTHER" id="PTHR23403:SF1">
    <property type="entry name" value="TREHALASE"/>
    <property type="match status" value="1"/>
</dbReference>
<dbReference type="AlphaFoldDB" id="A0A2Z3GQ02"/>
<name>A0A2Z3GQ02_9BACT</name>
<dbReference type="Pfam" id="PF01204">
    <property type="entry name" value="Trehalase"/>
    <property type="match status" value="1"/>
</dbReference>
<keyword evidence="5" id="KW-1185">Reference proteome</keyword>
<dbReference type="OrthoDB" id="106887at2"/>
<dbReference type="GO" id="GO:0005993">
    <property type="term" value="P:trehalose catabolic process"/>
    <property type="evidence" value="ECO:0007669"/>
    <property type="project" value="TreeGrafter"/>
</dbReference>
<sequence length="545" mass="59204">MRNYLYAFGLALLAGAAHAQAPAAAPATAPAARVAPAPALPPSPRQLYPGLFEAVQLGHVYADGKTFVDALPKAPVAAIVAAYAQQRQQPGFDLKAFANTYFQPPAAATDAYRSDVAAGLRAHLDTLWTVLQRRPDAAVGAPGSSLLPLPHPYLVPGGRFREVYYWDSYFTMLGLVDAHRVGLVRDMVDNFAYLIGRYGFIPNGNRTYYLTRSQPPFFAQMVELLATAQGDTVRRRYQGALLGEYAYWMAGAGAVRPGTAAGPVVCLPGGALLNRYWDASTEPREESYAEDVAAAKLSPQVPAVFYRNIRAAAASGWDFSSRWFGPDGTLGSIQTTDLVAVDLNCLLYGLEQTIARGYRQQGNAAQAAAFEQKATRRRQALLHYCWDPATGWFTDYNWRAGRRSAHTTLAGVYPLALGLATPAQAKLVAAGLERDFLKPGGLVTTPLRTGQQWDAPNAWAPLQWLAISGLRKYNQPALARTVALRWAGLNARVFTQTGKLLEKYNVLDMNTAAGGGEYPLQDGFGWTNGTLLWLLNRYPEAGKSL</sequence>
<dbReference type="PROSITE" id="PS00928">
    <property type="entry name" value="TREHALASE_2"/>
    <property type="match status" value="1"/>
</dbReference>
<dbReference type="Proteomes" id="UP000245999">
    <property type="component" value="Chromosome"/>
</dbReference>
<keyword evidence="1" id="KW-0378">Hydrolase</keyword>
<reference evidence="5" key="1">
    <citation type="submission" date="2018-04" db="EMBL/GenBank/DDBJ databases">
        <title>Complete genome of Antarctic heterotrophic bacterium Hymenobacter nivis.</title>
        <authorList>
            <person name="Terashima M."/>
        </authorList>
    </citation>
    <scope>NUCLEOTIDE SEQUENCE [LARGE SCALE GENOMIC DNA]</scope>
    <source>
        <strain evidence="5">NBRC 111535</strain>
    </source>
</reference>
<feature type="chain" id="PRO_5016248137" evidence="3">
    <location>
        <begin position="20"/>
        <end position="545"/>
    </location>
</feature>
<dbReference type="InterPro" id="IPR008928">
    <property type="entry name" value="6-hairpin_glycosidase_sf"/>
</dbReference>
<gene>
    <name evidence="4" type="ORF">DDQ68_00870</name>
</gene>
<dbReference type="InterPro" id="IPR018232">
    <property type="entry name" value="Glyco_hydro_37_CS"/>
</dbReference>
<evidence type="ECO:0000313" key="4">
    <source>
        <dbReference type="EMBL" id="AWM31464.1"/>
    </source>
</evidence>
<dbReference type="GO" id="GO:0004555">
    <property type="term" value="F:alpha,alpha-trehalase activity"/>
    <property type="evidence" value="ECO:0007669"/>
    <property type="project" value="InterPro"/>
</dbReference>
<accession>A0A2Z3GQ02</accession>
<dbReference type="PANTHER" id="PTHR23403">
    <property type="entry name" value="TREHALASE"/>
    <property type="match status" value="1"/>
</dbReference>